<proteinExistence type="inferred from homology"/>
<evidence type="ECO:0000256" key="2">
    <source>
        <dbReference type="ARBA" id="ARBA00022490"/>
    </source>
</evidence>
<evidence type="ECO:0000313" key="8">
    <source>
        <dbReference type="EMBL" id="CEA02079.1"/>
    </source>
</evidence>
<dbReference type="EMBL" id="LN483074">
    <property type="protein sequence ID" value="CEA02079.1"/>
    <property type="molecule type" value="Genomic_DNA"/>
</dbReference>
<dbReference type="PATRIC" id="fig|1461583.4.peg.1085"/>
<keyword evidence="3" id="KW-1005">Bacterial flagellum biogenesis</keyword>
<dbReference type="Pfam" id="PF05400">
    <property type="entry name" value="FliT"/>
    <property type="match status" value="1"/>
</dbReference>
<accession>A0A078M715</accession>
<keyword evidence="4" id="KW-0143">Chaperone</keyword>
<reference evidence="8" key="1">
    <citation type="submission" date="2014-07" db="EMBL/GenBank/DDBJ databases">
        <authorList>
            <person name="Urmite Genomes Urmite Genomes"/>
        </authorList>
    </citation>
    <scope>NUCLEOTIDE SEQUENCE</scope>
    <source>
        <strain evidence="8">13S34_air</strain>
    </source>
</reference>
<gene>
    <name evidence="8" type="ORF">BN1050_01124</name>
</gene>
<comment type="function">
    <text evidence="5">May act as an export chaperone for the filament capping protein FliD.</text>
</comment>
<protein>
    <recommendedName>
        <fullName evidence="7">Flagellar protein FliT</fullName>
    </recommendedName>
</protein>
<comment type="subcellular location">
    <subcellularLocation>
        <location evidence="1">Cytoplasm</location>
        <location evidence="1">Cytosol</location>
    </subcellularLocation>
</comment>
<evidence type="ECO:0000256" key="5">
    <source>
        <dbReference type="ARBA" id="ARBA00093765"/>
    </source>
</evidence>
<evidence type="ECO:0000256" key="3">
    <source>
        <dbReference type="ARBA" id="ARBA00022795"/>
    </source>
</evidence>
<dbReference type="AlphaFoldDB" id="A0A078M715"/>
<dbReference type="HOGENOM" id="CLU_165941_0_0_9"/>
<evidence type="ECO:0000256" key="4">
    <source>
        <dbReference type="ARBA" id="ARBA00023186"/>
    </source>
</evidence>
<sequence>MTQAMIKDLLATSAALFNHLTTVPEGEARDSYIACIDELLEKRGALLAQLSPADLQGHQLLPHLLELDEGIRTRLDKVMLIVKKDIKNFQKSRESERQYTNQYDSVRNIDGMYYDGKK</sequence>
<organism evidence="8">
    <name type="scientific">Metalysinibacillus saudimassiliensis</name>
    <dbReference type="NCBI Taxonomy" id="1461583"/>
    <lineage>
        <taxon>Bacteria</taxon>
        <taxon>Bacillati</taxon>
        <taxon>Bacillota</taxon>
        <taxon>Bacilli</taxon>
        <taxon>Bacillales</taxon>
        <taxon>Caryophanaceae</taxon>
        <taxon>Metalysinibacillus</taxon>
    </lineage>
</organism>
<evidence type="ECO:0000256" key="1">
    <source>
        <dbReference type="ARBA" id="ARBA00004514"/>
    </source>
</evidence>
<evidence type="ECO:0000256" key="6">
    <source>
        <dbReference type="ARBA" id="ARBA00093785"/>
    </source>
</evidence>
<dbReference type="InterPro" id="IPR008622">
    <property type="entry name" value="FliT"/>
</dbReference>
<evidence type="ECO:0000256" key="7">
    <source>
        <dbReference type="ARBA" id="ARBA00093797"/>
    </source>
</evidence>
<comment type="similarity">
    <text evidence="6">Belongs to the bacillales FliT family.</text>
</comment>
<keyword evidence="2" id="KW-0963">Cytoplasm</keyword>
<name>A0A078M715_9BACL</name>